<dbReference type="InterPro" id="IPR009056">
    <property type="entry name" value="Cyt_c-like_dom"/>
</dbReference>
<dbReference type="KEGG" id="rlc:K227x_07060"/>
<reference evidence="8 9" key="1">
    <citation type="submission" date="2019-02" db="EMBL/GenBank/DDBJ databases">
        <title>Deep-cultivation of Planctomycetes and their phenomic and genomic characterization uncovers novel biology.</title>
        <authorList>
            <person name="Wiegand S."/>
            <person name="Jogler M."/>
            <person name="Boedeker C."/>
            <person name="Pinto D."/>
            <person name="Vollmers J."/>
            <person name="Rivas-Marin E."/>
            <person name="Kohn T."/>
            <person name="Peeters S.H."/>
            <person name="Heuer A."/>
            <person name="Rast P."/>
            <person name="Oberbeckmann S."/>
            <person name="Bunk B."/>
            <person name="Jeske O."/>
            <person name="Meyerdierks A."/>
            <person name="Storesund J.E."/>
            <person name="Kallscheuer N."/>
            <person name="Luecker S."/>
            <person name="Lage O.M."/>
            <person name="Pohl T."/>
            <person name="Merkel B.J."/>
            <person name="Hornburger P."/>
            <person name="Mueller R.-W."/>
            <person name="Bruemmer F."/>
            <person name="Labrenz M."/>
            <person name="Spormann A.M."/>
            <person name="Op den Camp H."/>
            <person name="Overmann J."/>
            <person name="Amann R."/>
            <person name="Jetten M.S.M."/>
            <person name="Mascher T."/>
            <person name="Medema M.H."/>
            <person name="Devos D.P."/>
            <person name="Kaster A.-K."/>
            <person name="Ovreas L."/>
            <person name="Rohde M."/>
            <person name="Galperin M.Y."/>
            <person name="Jogler C."/>
        </authorList>
    </citation>
    <scope>NUCLEOTIDE SEQUENCE [LARGE SCALE GENOMIC DNA]</scope>
    <source>
        <strain evidence="8 9">K22_7</strain>
    </source>
</reference>
<dbReference type="NCBIfam" id="TIGR02604">
    <property type="entry name" value="Piru_Ver_Nterm"/>
    <property type="match status" value="1"/>
</dbReference>
<dbReference type="OrthoDB" id="218803at2"/>
<dbReference type="Gene3D" id="3.40.50.880">
    <property type="match status" value="1"/>
</dbReference>
<dbReference type="SUPFAM" id="SSF52317">
    <property type="entry name" value="Class I glutamine amidotransferase-like"/>
    <property type="match status" value="1"/>
</dbReference>
<dbReference type="Pfam" id="PF23500">
    <property type="entry name" value="DUF7133"/>
    <property type="match status" value="2"/>
</dbReference>
<name>A0A517N5A5_9BACT</name>
<dbReference type="Gene3D" id="1.10.760.10">
    <property type="entry name" value="Cytochrome c-like domain"/>
    <property type="match status" value="1"/>
</dbReference>
<feature type="chain" id="PRO_5022238982" evidence="6">
    <location>
        <begin position="27"/>
        <end position="1553"/>
    </location>
</feature>
<dbReference type="SUPFAM" id="SSF50952">
    <property type="entry name" value="Soluble quinoprotein glucose dehydrogenase"/>
    <property type="match status" value="1"/>
</dbReference>
<dbReference type="GO" id="GO:0009055">
    <property type="term" value="F:electron transfer activity"/>
    <property type="evidence" value="ECO:0007669"/>
    <property type="project" value="InterPro"/>
</dbReference>
<dbReference type="SUPFAM" id="SSF46626">
    <property type="entry name" value="Cytochrome c"/>
    <property type="match status" value="1"/>
</dbReference>
<dbReference type="EMBL" id="CP036525">
    <property type="protein sequence ID" value="QDT02330.1"/>
    <property type="molecule type" value="Genomic_DNA"/>
</dbReference>
<dbReference type="PROSITE" id="PS51007">
    <property type="entry name" value="CYTC"/>
    <property type="match status" value="1"/>
</dbReference>
<evidence type="ECO:0000256" key="4">
    <source>
        <dbReference type="PROSITE-ProRule" id="PRU00433"/>
    </source>
</evidence>
<feature type="domain" description="Cytochrome c" evidence="7">
    <location>
        <begin position="1205"/>
        <end position="1338"/>
    </location>
</feature>
<dbReference type="InterPro" id="IPR013427">
    <property type="entry name" value="Haem-bd_dom_put"/>
</dbReference>
<dbReference type="InterPro" id="IPR029010">
    <property type="entry name" value="ThuA-like"/>
</dbReference>
<evidence type="ECO:0000256" key="2">
    <source>
        <dbReference type="ARBA" id="ARBA00022723"/>
    </source>
</evidence>
<dbReference type="PANTHER" id="PTHR33546">
    <property type="entry name" value="LARGE, MULTIFUNCTIONAL SECRETED PROTEIN-RELATED"/>
    <property type="match status" value="1"/>
</dbReference>
<evidence type="ECO:0000313" key="8">
    <source>
        <dbReference type="EMBL" id="QDT02330.1"/>
    </source>
</evidence>
<keyword evidence="6" id="KW-0732">Signal</keyword>
<proteinExistence type="predicted"/>
<dbReference type="InterPro" id="IPR055557">
    <property type="entry name" value="DUF7133"/>
</dbReference>
<dbReference type="NCBIfam" id="TIGR02603">
    <property type="entry name" value="CxxCH_TIGR02603"/>
    <property type="match status" value="1"/>
</dbReference>
<organism evidence="8 9">
    <name type="scientific">Rubripirellula lacrimiformis</name>
    <dbReference type="NCBI Taxonomy" id="1930273"/>
    <lineage>
        <taxon>Bacteria</taxon>
        <taxon>Pseudomonadati</taxon>
        <taxon>Planctomycetota</taxon>
        <taxon>Planctomycetia</taxon>
        <taxon>Pirellulales</taxon>
        <taxon>Pirellulaceae</taxon>
        <taxon>Rubripirellula</taxon>
    </lineage>
</organism>
<keyword evidence="3 4" id="KW-0408">Iron</keyword>
<accession>A0A517N5A5</accession>
<evidence type="ECO:0000313" key="9">
    <source>
        <dbReference type="Proteomes" id="UP000318538"/>
    </source>
</evidence>
<dbReference type="GO" id="GO:0020037">
    <property type="term" value="F:heme binding"/>
    <property type="evidence" value="ECO:0007669"/>
    <property type="project" value="InterPro"/>
</dbReference>
<evidence type="ECO:0000256" key="6">
    <source>
        <dbReference type="SAM" id="SignalP"/>
    </source>
</evidence>
<feature type="region of interest" description="Disordered" evidence="5">
    <location>
        <begin position="1534"/>
        <end position="1553"/>
    </location>
</feature>
<evidence type="ECO:0000259" key="7">
    <source>
        <dbReference type="PROSITE" id="PS51007"/>
    </source>
</evidence>
<keyword evidence="1 4" id="KW-0349">Heme</keyword>
<keyword evidence="9" id="KW-1185">Reference proteome</keyword>
<evidence type="ECO:0000256" key="5">
    <source>
        <dbReference type="SAM" id="MobiDB-lite"/>
    </source>
</evidence>
<feature type="compositionally biased region" description="Basic and acidic residues" evidence="5">
    <location>
        <begin position="1542"/>
        <end position="1553"/>
    </location>
</feature>
<gene>
    <name evidence="8" type="ORF">K227x_07060</name>
</gene>
<dbReference type="InterPro" id="IPR013428">
    <property type="entry name" value="Membrane-bound_put_N"/>
</dbReference>
<dbReference type="InterPro" id="IPR029062">
    <property type="entry name" value="Class_I_gatase-like"/>
</dbReference>
<dbReference type="Proteomes" id="UP000318538">
    <property type="component" value="Chromosome"/>
</dbReference>
<dbReference type="PANTHER" id="PTHR33546:SF1">
    <property type="entry name" value="LARGE, MULTIFUNCTIONAL SECRETED PROTEIN"/>
    <property type="match status" value="1"/>
</dbReference>
<evidence type="ECO:0000256" key="1">
    <source>
        <dbReference type="ARBA" id="ARBA00022617"/>
    </source>
</evidence>
<dbReference type="Pfam" id="PF06283">
    <property type="entry name" value="ThuA"/>
    <property type="match status" value="1"/>
</dbReference>
<dbReference type="InterPro" id="IPR011041">
    <property type="entry name" value="Quinoprot_gluc/sorb_DH_b-prop"/>
</dbReference>
<keyword evidence="2 4" id="KW-0479">Metal-binding</keyword>
<feature type="signal peptide" evidence="6">
    <location>
        <begin position="1"/>
        <end position="26"/>
    </location>
</feature>
<dbReference type="InterPro" id="IPR036909">
    <property type="entry name" value="Cyt_c-like_dom_sf"/>
</dbReference>
<protein>
    <submittedName>
        <fullName evidence="8">Trehalose utilization</fullName>
    </submittedName>
</protein>
<dbReference type="GO" id="GO:0046872">
    <property type="term" value="F:metal ion binding"/>
    <property type="evidence" value="ECO:0007669"/>
    <property type="project" value="UniProtKB-KW"/>
</dbReference>
<evidence type="ECO:0000256" key="3">
    <source>
        <dbReference type="ARBA" id="ARBA00023004"/>
    </source>
</evidence>
<sequence length="1553" mass="169190" precursor="true">MTALLKRIATVCLLFATLLLSDFASAQESQVSVLMLGDTGFHKPSEFYRNLVDPLREQGIELQYTEKLSDLNEDNLAKYDGLMVFANIEQITPEAESSLLSYVQNGGGLIPVHCASFCFLNSDRYIELVGGQFQSHGFTRFETQIVASGHEIMRGLKPVRSMDESYRHSKLNPDKTVLETRSDASGPVSNPDGEPYTWVRTSGKGRVFYTAWGHDHRTWSNDDFQKLLARGVRWACGQTLTASSADSGKPGDPKAHAVNAVNRSFTAPEINPPSVDDEKFSATEVGAKIPNYTPGAQWGTQAEPFSKMQDPLPAEQSLKAYATPKGTHLAIWAKESSDNWPGNSEQGDKYAGLSGKPIAMNWDENGRLWVCETVDYPNELQEKPAVGRDRIKICEDTDNDGRADKFTVFAENLSIPSTLVCYRGGVIVQDGEETVYLKDIDGDDKADFRQSLITGWALGDTHGGVSNFQYGPDNWIWGMQGYNNSQPVINGESQMRFRQGFWRFKVKSGTSDKTAPAFAIDAQSSKVVAVESSQFDEHTIRVEALEFMRGTNNNTWGLGFSEEGYVFGSTANGCPSVHMPIPNRYYDQVAGWSPETLQNIAPSHRFDPIDDRIRQVDWHGGFTAGCGSAIYTARNYPQTWWNRIQMVCGPTGHLVGSFVLEKDGASYRSRNAFNMVASIDDWSAPIMSEVGPDGNVWVLDWYNYIIQHNPTPNGFQTGKGAAYESDLRDKRFARVYRLVTDDAGGASATRTLQLANSDNAGLVAALSSDNFFWRRTAQRLLVEKAATDDATLSALVNLVNRANVDEIGLNPSAMHAIWTLAGLTEAGSESAAVALAKACEAGFHHVSSPVRNAVIASCSHEQVAKAIDEGLQNDVDPKVRLTVLLRVAEGTANAAISGDDLAGLVPSIVDDGVLLDAWTAAASTDPTATIVALSKMDQSAVDSLTQRISVLAEHLARNQPAAEQISRLLEISPNSSVAVTVWEGLAKGWPRDLVLNLPEESQRIVREQFLANDASVESKAAILAVADKWSITNLSEIVGEIQEQLLATAMDADADSTNRLSAWDQAIRLAPTSPKILDAVEAFFTPQLAPEIGIAALSSLQASRVEGLSEMLLDLKKSLGPKLGSQILTLLLSRADGTEDLLDAIADGQVRFNDLQLDQRQALLNHPTSSIAGRAKELMETRGAMVTSNRQALVDQWMPVTEVKGDVQNGLAMFKKHCSACHLHGEVGKEIGPNLTGMAVHPKEEILMNVLDPSRSVENNFRTYQILTVDGNVLSGMLAGESANSLRIIDTQGKEKLVLREDIEQLTSSAKSLMPEGFESSISKTEMADLLSFLAKRGKYAPLNISGVATINSDKGLPGFRGRPGDKFLLDSYGRVEVEGVPFELVDPQGDRIANIIGLQNQSSRFPGTLPESVGIGCAGNVETIHILGGVAWAAYPRFKDESTSMIVRRHYADGSASDFELVNGKHIVTYQAGDDVPESKLAIEANGKQIRYLKIPADAEKALTKVEFVKGSDFSLPLVFAVTVEFAGESPTATASSQCDKQTREMTKQNCE</sequence>